<evidence type="ECO:0000313" key="4">
    <source>
        <dbReference type="Proteomes" id="UP000321514"/>
    </source>
</evidence>
<evidence type="ECO:0000313" key="3">
    <source>
        <dbReference type="Proteomes" id="UP000183760"/>
    </source>
</evidence>
<organism evidence="1 4">
    <name type="scientific">Myxococcus fulvus</name>
    <dbReference type="NCBI Taxonomy" id="33"/>
    <lineage>
        <taxon>Bacteria</taxon>
        <taxon>Pseudomonadati</taxon>
        <taxon>Myxococcota</taxon>
        <taxon>Myxococcia</taxon>
        <taxon>Myxococcales</taxon>
        <taxon>Cystobacterineae</taxon>
        <taxon>Myxococcaceae</taxon>
        <taxon>Myxococcus</taxon>
    </lineage>
</organism>
<accession>A0A511T5V6</accession>
<gene>
    <name evidence="1" type="ORF">MFU01_45910</name>
    <name evidence="2" type="ORF">SAMN05443572_109208</name>
</gene>
<comment type="caution">
    <text evidence="1">The sequence shown here is derived from an EMBL/GenBank/DDBJ whole genome shotgun (WGS) entry which is preliminary data.</text>
</comment>
<dbReference type="AlphaFoldDB" id="A0A511T5V6"/>
<proteinExistence type="predicted"/>
<evidence type="ECO:0000313" key="2">
    <source>
        <dbReference type="EMBL" id="SEU32950.1"/>
    </source>
</evidence>
<dbReference type="STRING" id="1334629.MFUL124B02_18055"/>
<sequence>MWVEAIVMPREKPAEVRAAPRGAARRASATAPLESRAVIRQRAGEESRQFRDQVLGFLRAHQLMGAVRWVSEPGVFPLVTLHCTRGVLEQLRREPGFEAGQSMSLELTT</sequence>
<dbReference type="EMBL" id="FOIB01000009">
    <property type="protein sequence ID" value="SEU32950.1"/>
    <property type="molecule type" value="Genomic_DNA"/>
</dbReference>
<dbReference type="Proteomes" id="UP000321514">
    <property type="component" value="Unassembled WGS sequence"/>
</dbReference>
<dbReference type="Proteomes" id="UP000183760">
    <property type="component" value="Unassembled WGS sequence"/>
</dbReference>
<dbReference type="EMBL" id="BJXR01000034">
    <property type="protein sequence ID" value="GEN09554.1"/>
    <property type="molecule type" value="Genomic_DNA"/>
</dbReference>
<protein>
    <submittedName>
        <fullName evidence="1">Uncharacterized protein</fullName>
    </submittedName>
</protein>
<evidence type="ECO:0000313" key="1">
    <source>
        <dbReference type="EMBL" id="GEN09554.1"/>
    </source>
</evidence>
<reference evidence="2 3" key="1">
    <citation type="submission" date="2016-10" db="EMBL/GenBank/DDBJ databases">
        <authorList>
            <person name="Varghese N."/>
            <person name="Submissions S."/>
        </authorList>
    </citation>
    <scope>NUCLEOTIDE SEQUENCE [LARGE SCALE GENOMIC DNA]</scope>
    <source>
        <strain evidence="2 3">DSM 16525</strain>
    </source>
</reference>
<reference evidence="1 4" key="2">
    <citation type="submission" date="2019-07" db="EMBL/GenBank/DDBJ databases">
        <title>Whole genome shotgun sequence of Myxococcus fulvus NBRC 100333.</title>
        <authorList>
            <person name="Hosoyama A."/>
            <person name="Uohara A."/>
            <person name="Ohji S."/>
            <person name="Ichikawa N."/>
        </authorList>
    </citation>
    <scope>NUCLEOTIDE SEQUENCE [LARGE SCALE GENOMIC DNA]</scope>
    <source>
        <strain evidence="1 4">NBRC 100333</strain>
    </source>
</reference>
<keyword evidence="3" id="KW-1185">Reference proteome</keyword>
<dbReference type="OrthoDB" id="5519513at2"/>
<name>A0A511T5V6_MYXFU</name>